<accession>A0A2A2LU84</accession>
<keyword evidence="3" id="KW-1185">Reference proteome</keyword>
<organism evidence="2 3">
    <name type="scientific">Diploscapter pachys</name>
    <dbReference type="NCBI Taxonomy" id="2018661"/>
    <lineage>
        <taxon>Eukaryota</taxon>
        <taxon>Metazoa</taxon>
        <taxon>Ecdysozoa</taxon>
        <taxon>Nematoda</taxon>
        <taxon>Chromadorea</taxon>
        <taxon>Rhabditida</taxon>
        <taxon>Rhabditina</taxon>
        <taxon>Rhabditomorpha</taxon>
        <taxon>Rhabditoidea</taxon>
        <taxon>Rhabditidae</taxon>
        <taxon>Diploscapter</taxon>
    </lineage>
</organism>
<evidence type="ECO:0000313" key="3">
    <source>
        <dbReference type="Proteomes" id="UP000218231"/>
    </source>
</evidence>
<feature type="domain" description="F-box" evidence="1">
    <location>
        <begin position="1"/>
        <end position="46"/>
    </location>
</feature>
<dbReference type="AlphaFoldDB" id="A0A2A2LU84"/>
<dbReference type="PROSITE" id="PS50181">
    <property type="entry name" value="FBOX"/>
    <property type="match status" value="1"/>
</dbReference>
<dbReference type="EMBL" id="LIAE01006432">
    <property type="protein sequence ID" value="PAV89739.1"/>
    <property type="molecule type" value="Genomic_DNA"/>
</dbReference>
<evidence type="ECO:0000313" key="2">
    <source>
        <dbReference type="EMBL" id="PAV89739.1"/>
    </source>
</evidence>
<comment type="caution">
    <text evidence="2">The sequence shown here is derived from an EMBL/GenBank/DDBJ whole genome shotgun (WGS) entry which is preliminary data.</text>
</comment>
<evidence type="ECO:0000259" key="1">
    <source>
        <dbReference type="PROSITE" id="PS50181"/>
    </source>
</evidence>
<protein>
    <recommendedName>
        <fullName evidence="1">F-box domain-containing protein</fullName>
    </recommendedName>
</protein>
<dbReference type="InterPro" id="IPR001810">
    <property type="entry name" value="F-box_dom"/>
</dbReference>
<dbReference type="Proteomes" id="UP000218231">
    <property type="component" value="Unassembled WGS sequence"/>
</dbReference>
<gene>
    <name evidence="2" type="ORF">WR25_11210</name>
</gene>
<sequence>MLDIMPVEMIYEVLEKLTYPDAIRLSQTDKRLEAVIKNSGKAFPKLQPYWVRASLLLDEDLRLNIWVHFIIGQKPLYYCRAKSLQKLEAGKIEEDFLSHLQNEILSQNSPNYCGFVSPWLRYIACTDETDAMNSVCKLVKTLFNRAKVQKLALVRFKKIYITCLKF</sequence>
<proteinExistence type="predicted"/>
<name>A0A2A2LU84_9BILA</name>
<reference evidence="2 3" key="1">
    <citation type="journal article" date="2017" name="Curr. Biol.">
        <title>Genome architecture and evolution of a unichromosomal asexual nematode.</title>
        <authorList>
            <person name="Fradin H."/>
            <person name="Zegar C."/>
            <person name="Gutwein M."/>
            <person name="Lucas J."/>
            <person name="Kovtun M."/>
            <person name="Corcoran D."/>
            <person name="Baugh L.R."/>
            <person name="Kiontke K."/>
            <person name="Gunsalus K."/>
            <person name="Fitch D.H."/>
            <person name="Piano F."/>
        </authorList>
    </citation>
    <scope>NUCLEOTIDE SEQUENCE [LARGE SCALE GENOMIC DNA]</scope>
    <source>
        <strain evidence="2">PF1309</strain>
    </source>
</reference>